<protein>
    <recommendedName>
        <fullName evidence="2">Hen1-like N-terminal domain-containing protein</fullName>
    </recommendedName>
</protein>
<accession>A0ABV6BY87</accession>
<dbReference type="InterPro" id="IPR053890">
    <property type="entry name" value="Hen1-like_N"/>
</dbReference>
<organism evidence="3 4">
    <name type="scientific">Flavobacterium procerum</name>
    <dbReference type="NCBI Taxonomy" id="1455569"/>
    <lineage>
        <taxon>Bacteria</taxon>
        <taxon>Pseudomonadati</taxon>
        <taxon>Bacteroidota</taxon>
        <taxon>Flavobacteriia</taxon>
        <taxon>Flavobacteriales</taxon>
        <taxon>Flavobacteriaceae</taxon>
        <taxon>Flavobacterium</taxon>
    </lineage>
</organism>
<dbReference type="EMBL" id="JBHLYW010000032">
    <property type="protein sequence ID" value="MFC0080407.1"/>
    <property type="molecule type" value="Genomic_DNA"/>
</dbReference>
<keyword evidence="1" id="KW-1133">Transmembrane helix</keyword>
<evidence type="ECO:0000259" key="2">
    <source>
        <dbReference type="Pfam" id="PF22032"/>
    </source>
</evidence>
<dbReference type="Proteomes" id="UP001589734">
    <property type="component" value="Unassembled WGS sequence"/>
</dbReference>
<dbReference type="RefSeq" id="WP_379682762.1">
    <property type="nucleotide sequence ID" value="NZ_JBHLYW010000032.1"/>
</dbReference>
<evidence type="ECO:0000313" key="4">
    <source>
        <dbReference type="Proteomes" id="UP001589734"/>
    </source>
</evidence>
<keyword evidence="1" id="KW-0812">Transmembrane</keyword>
<dbReference type="Gene3D" id="3.40.50.150">
    <property type="entry name" value="Vaccinia Virus protein VP39"/>
    <property type="match status" value="1"/>
</dbReference>
<keyword evidence="4" id="KW-1185">Reference proteome</keyword>
<dbReference type="InterPro" id="IPR029063">
    <property type="entry name" value="SAM-dependent_MTases_sf"/>
</dbReference>
<reference evidence="3 4" key="1">
    <citation type="submission" date="2024-09" db="EMBL/GenBank/DDBJ databases">
        <authorList>
            <person name="Sun Q."/>
            <person name="Mori K."/>
        </authorList>
    </citation>
    <scope>NUCLEOTIDE SEQUENCE [LARGE SCALE GENOMIC DNA]</scope>
    <source>
        <strain evidence="3 4">CGMCC 1.12926</strain>
    </source>
</reference>
<keyword evidence="1" id="KW-0472">Membrane</keyword>
<evidence type="ECO:0000313" key="3">
    <source>
        <dbReference type="EMBL" id="MFC0080407.1"/>
    </source>
</evidence>
<comment type="caution">
    <text evidence="3">The sequence shown here is derived from an EMBL/GenBank/DDBJ whole genome shotgun (WGS) entry which is preliminary data.</text>
</comment>
<evidence type="ECO:0000256" key="1">
    <source>
        <dbReference type="SAM" id="Phobius"/>
    </source>
</evidence>
<feature type="domain" description="Hen1-like N-terminal" evidence="2">
    <location>
        <begin position="2"/>
        <end position="235"/>
    </location>
</feature>
<dbReference type="Pfam" id="PF22032">
    <property type="entry name" value="Hen1_N"/>
    <property type="match status" value="1"/>
</dbReference>
<name>A0ABV6BY87_9FLAO</name>
<proteinExistence type="predicted"/>
<gene>
    <name evidence="3" type="ORF">ACFFLS_25425</name>
</gene>
<sequence length="431" mass="50512">MIIKLKSDNKNFLDILHKNPNTDQGLYLKELKNGIVIGNVIAENEYHCVFLDGKNSYLPEEGNQIDFQSYCSPLLALNMVTEFFNHLYKENKVLDETMISWLEKSYDAIDTEKCTIEVPTFFIDSNWYKNGKYLLSKYIDGITLVHKIGNNFELKIEAATVREAMQKFSLVVLFTHFTNRYAVYTFIDDYFIQKHITMFTNLIGVPYFVFYLFIKRIMRSPVQFEKFKPQLEAYFDNQVQFGFTDTHQSRKEFICGKINLDESVLDFGCGELQYYKLLNKKGFTADYYAYDEVDFKHIADKIQESDRTDNLIWTQNLDELKGFEGQIILSEVIEHNSLKDAKELLIWIRDNTKFTQLFVTTPDKDFNVNYELTEEFRHDDHDFELSNAEFATLINEIFPNPKTFHGVGDCVKGVYPTSAVIIQKKVENVRL</sequence>
<feature type="transmembrane region" description="Helical" evidence="1">
    <location>
        <begin position="196"/>
        <end position="214"/>
    </location>
</feature>